<dbReference type="OrthoDB" id="9792500at2"/>
<dbReference type="InterPro" id="IPR014729">
    <property type="entry name" value="Rossmann-like_a/b/a_fold"/>
</dbReference>
<feature type="domain" description="UspA" evidence="2">
    <location>
        <begin position="1"/>
        <end position="140"/>
    </location>
</feature>
<name>A0A1M7GJS1_9HYPH</name>
<dbReference type="STRING" id="735517.SAMN05444272_1946"/>
<dbReference type="Gene3D" id="3.40.50.620">
    <property type="entry name" value="HUPs"/>
    <property type="match status" value="1"/>
</dbReference>
<dbReference type="PRINTS" id="PR01438">
    <property type="entry name" value="UNVRSLSTRESS"/>
</dbReference>
<evidence type="ECO:0000259" key="2">
    <source>
        <dbReference type="Pfam" id="PF00582"/>
    </source>
</evidence>
<proteinExistence type="inferred from homology"/>
<dbReference type="RefSeq" id="WP_073012343.1">
    <property type="nucleotide sequence ID" value="NZ_FRBW01000002.1"/>
</dbReference>
<dbReference type="AlphaFoldDB" id="A0A1M7GJS1"/>
<dbReference type="CDD" id="cd00293">
    <property type="entry name" value="USP-like"/>
    <property type="match status" value="1"/>
</dbReference>
<dbReference type="InterPro" id="IPR006016">
    <property type="entry name" value="UspA"/>
</dbReference>
<comment type="similarity">
    <text evidence="1">Belongs to the universal stress protein A family.</text>
</comment>
<dbReference type="EMBL" id="FRBW01000002">
    <property type="protein sequence ID" value="SHM16523.1"/>
    <property type="molecule type" value="Genomic_DNA"/>
</dbReference>
<dbReference type="PANTHER" id="PTHR46268">
    <property type="entry name" value="STRESS RESPONSE PROTEIN NHAX"/>
    <property type="match status" value="1"/>
</dbReference>
<dbReference type="PANTHER" id="PTHR46268:SF6">
    <property type="entry name" value="UNIVERSAL STRESS PROTEIN UP12"/>
    <property type="match status" value="1"/>
</dbReference>
<protein>
    <submittedName>
        <fullName evidence="3">Nucleotide-binding universal stress protein, UspA family</fullName>
    </submittedName>
</protein>
<sequence>MFKKILVPVDPAEPAFAEEALKKAAQFSREHGSKVHLLGVCPEVQSFVASQLPEGFQEKEERETRKMLDDLAKGMDLAAGAVDTEVRTGSVYHEVIDSAQETGCDLVLMTSHKPGLATYFIGSNAAHIVRHAPCSVMVLRG</sequence>
<dbReference type="Proteomes" id="UP000186002">
    <property type="component" value="Unassembled WGS sequence"/>
</dbReference>
<keyword evidence="4" id="KW-1185">Reference proteome</keyword>
<dbReference type="SUPFAM" id="SSF52402">
    <property type="entry name" value="Adenine nucleotide alpha hydrolases-like"/>
    <property type="match status" value="1"/>
</dbReference>
<accession>A0A1M7GJS1</accession>
<dbReference type="InterPro" id="IPR006015">
    <property type="entry name" value="Universal_stress_UspA"/>
</dbReference>
<evidence type="ECO:0000256" key="1">
    <source>
        <dbReference type="ARBA" id="ARBA00008791"/>
    </source>
</evidence>
<evidence type="ECO:0000313" key="3">
    <source>
        <dbReference type="EMBL" id="SHM16523.1"/>
    </source>
</evidence>
<dbReference type="Pfam" id="PF00582">
    <property type="entry name" value="Usp"/>
    <property type="match status" value="1"/>
</dbReference>
<organism evidence="3 4">
    <name type="scientific">Roseibium suaedae</name>
    <dbReference type="NCBI Taxonomy" id="735517"/>
    <lineage>
        <taxon>Bacteria</taxon>
        <taxon>Pseudomonadati</taxon>
        <taxon>Pseudomonadota</taxon>
        <taxon>Alphaproteobacteria</taxon>
        <taxon>Hyphomicrobiales</taxon>
        <taxon>Stappiaceae</taxon>
        <taxon>Roseibium</taxon>
    </lineage>
</organism>
<evidence type="ECO:0000313" key="4">
    <source>
        <dbReference type="Proteomes" id="UP000186002"/>
    </source>
</evidence>
<gene>
    <name evidence="3" type="ORF">SAMN05444272_1946</name>
</gene>
<reference evidence="3 4" key="1">
    <citation type="submission" date="2016-11" db="EMBL/GenBank/DDBJ databases">
        <authorList>
            <person name="Jaros S."/>
            <person name="Januszkiewicz K."/>
            <person name="Wedrychowicz H."/>
        </authorList>
    </citation>
    <scope>NUCLEOTIDE SEQUENCE [LARGE SCALE GENOMIC DNA]</scope>
    <source>
        <strain evidence="3 4">DSM 22153</strain>
    </source>
</reference>